<evidence type="ECO:0000313" key="3">
    <source>
        <dbReference type="Proteomes" id="UP001187192"/>
    </source>
</evidence>
<dbReference type="GO" id="GO:0005049">
    <property type="term" value="F:nuclear export signal receptor activity"/>
    <property type="evidence" value="ECO:0007669"/>
    <property type="project" value="TreeGrafter"/>
</dbReference>
<dbReference type="GO" id="GO:0006606">
    <property type="term" value="P:protein import into nucleus"/>
    <property type="evidence" value="ECO:0007669"/>
    <property type="project" value="TreeGrafter"/>
</dbReference>
<evidence type="ECO:0000313" key="2">
    <source>
        <dbReference type="EMBL" id="GMN23977.1"/>
    </source>
</evidence>
<evidence type="ECO:0000256" key="1">
    <source>
        <dbReference type="SAM" id="MobiDB-lite"/>
    </source>
</evidence>
<dbReference type="SUPFAM" id="SSF48371">
    <property type="entry name" value="ARM repeat"/>
    <property type="match status" value="1"/>
</dbReference>
<feature type="region of interest" description="Disordered" evidence="1">
    <location>
        <begin position="1050"/>
        <end position="1089"/>
    </location>
</feature>
<dbReference type="Proteomes" id="UP001187192">
    <property type="component" value="Unassembled WGS sequence"/>
</dbReference>
<dbReference type="InterPro" id="IPR011989">
    <property type="entry name" value="ARM-like"/>
</dbReference>
<name>A0AA87YVH9_FICCA</name>
<dbReference type="EMBL" id="BTGU01001481">
    <property type="protein sequence ID" value="GMN23977.1"/>
    <property type="molecule type" value="Genomic_DNA"/>
</dbReference>
<feature type="region of interest" description="Disordered" evidence="1">
    <location>
        <begin position="451"/>
        <end position="473"/>
    </location>
</feature>
<accession>A0AA87YVH9</accession>
<dbReference type="AlphaFoldDB" id="A0AA87YVH9"/>
<gene>
    <name evidence="2" type="ORF">TIFTF001_040517</name>
</gene>
<comment type="caution">
    <text evidence="2">The sequence shown here is derived from an EMBL/GenBank/DDBJ whole genome shotgun (WGS) entry which is preliminary data.</text>
</comment>
<sequence>MKVTPQTAQFLTETLSSDCAVVRAATESLDRLSLLPGFPFSLLSIASAICSNFEYWFGFVNRKQGAFSLCHAASLIVNSLEGENQGVKIAAATYLKNLTRRNIDEDGGPHSKVGKEFKDQLLCTLLQVEPAVLKVLIEAFRIIVSAKVIKQNSWPELVPDLRSAIQNSHLFNNGAQSQWNTINALTVLHALLRPFQYFLNPKVVKEPIPMQLELIAKEILVPLLVVFHLYVEKVSKINTTRDLEIETTLLLVCKCIFFSMRSYMPSDLAPLLPALCRDLIDILGSLSLDSMVATGNEFLVRLKTAKRSLQIFCALVTRHRKYSDKLMPDMINSALSIVKYSKNLSKLDFLSERIVSLAFDLISHVLETGPGWRFVSPHFSSLLDSAIFPALEMNEKDISEWEEDADEFIRKNLPSEIDEVSGWREDLFTARKSAINLLGVISLSKGPPIGTSSNGSLASSKRKKGEKNKGNSRRSSIGELLVLPFLSKFPIPSEANGAQAEILNNYIMANLHRNKWDVGITVLYLPLVSLLSYCGYCDSYFGVLLGYGGLLDFLKEQEPRYTTTLVRTRLLPLYKSSVCLPYLVAPANWVLGELASCLPEEMSADVYCSLLNALNMPDIGDTSCYPVRVSAAGAIAELLENDYMPPDWLPLLQAVIGRIGLDDEDSSVLFQLLSSVVEAGNANVAVHIPSIVTPLVTTISKCIPADLEPWPQMIEKGFAALAVMAQSWESFLAEEHEQKESSEKWASGRAAVGRAFSVLLQQAWLPFMHPSEGEGSTPSCIDDASMLLRSIILSVTGSNEIQELKIFDLLFVWTDLIADWHAWEESKDMSVFDCIQEVVDLQNKYGSREFIAKPMPSPTSAVPIRSIFEGIGAFVSEAILQYPSATWRACSCVHMLLHVPSYTIETEDVKQSLALSFSRAAFSRFKVVQSIPCSLWKPLLLAIASCYLCYPELVERMLDEDGDGGFAIWLSALQYACSSSYEPGLTMESEIKLIVPRFLSGPIFLLVSVSHLIVMTLAKVIERLLEVGKPCGHLLNSVLEAFVRFIEMEEEGDEVEEDEDDEEADSDEDVNEETEDDDEDSEVDEHEETEEEFLNRYAKAAVGLQDGTIIEEGDVEEQDHVIELGGFNDIDPQMVVQSLLKERYHLVLQQGHTSPPQLISSVLDAFPGFRIFFQQSMSI</sequence>
<protein>
    <recommendedName>
        <fullName evidence="4">Importin N-terminal domain-containing protein</fullName>
    </recommendedName>
</protein>
<dbReference type="GO" id="GO:0006611">
    <property type="term" value="P:protein export from nucleus"/>
    <property type="evidence" value="ECO:0007669"/>
    <property type="project" value="TreeGrafter"/>
</dbReference>
<dbReference type="PANTHER" id="PTHR10997:SF29">
    <property type="entry name" value="ARM REPEAT SUPERFAMILY PROTEIN"/>
    <property type="match status" value="1"/>
</dbReference>
<dbReference type="PANTHER" id="PTHR10997">
    <property type="entry name" value="IMPORTIN-7, 8, 11"/>
    <property type="match status" value="1"/>
</dbReference>
<dbReference type="GO" id="GO:0005635">
    <property type="term" value="C:nuclear envelope"/>
    <property type="evidence" value="ECO:0007669"/>
    <property type="project" value="TreeGrafter"/>
</dbReference>
<organism evidence="2 3">
    <name type="scientific">Ficus carica</name>
    <name type="common">Common fig</name>
    <dbReference type="NCBI Taxonomy" id="3494"/>
    <lineage>
        <taxon>Eukaryota</taxon>
        <taxon>Viridiplantae</taxon>
        <taxon>Streptophyta</taxon>
        <taxon>Embryophyta</taxon>
        <taxon>Tracheophyta</taxon>
        <taxon>Spermatophyta</taxon>
        <taxon>Magnoliopsida</taxon>
        <taxon>eudicotyledons</taxon>
        <taxon>Gunneridae</taxon>
        <taxon>Pentapetalae</taxon>
        <taxon>rosids</taxon>
        <taxon>fabids</taxon>
        <taxon>Rosales</taxon>
        <taxon>Moraceae</taxon>
        <taxon>Ficeae</taxon>
        <taxon>Ficus</taxon>
    </lineage>
</organism>
<dbReference type="Gene3D" id="1.25.10.10">
    <property type="entry name" value="Leucine-rich Repeat Variant"/>
    <property type="match status" value="2"/>
</dbReference>
<proteinExistence type="predicted"/>
<reference evidence="2" key="1">
    <citation type="submission" date="2023-07" db="EMBL/GenBank/DDBJ databases">
        <title>draft genome sequence of fig (Ficus carica).</title>
        <authorList>
            <person name="Takahashi T."/>
            <person name="Nishimura K."/>
        </authorList>
    </citation>
    <scope>NUCLEOTIDE SEQUENCE</scope>
</reference>
<keyword evidence="3" id="KW-1185">Reference proteome</keyword>
<evidence type="ECO:0008006" key="4">
    <source>
        <dbReference type="Google" id="ProtNLM"/>
    </source>
</evidence>
<dbReference type="GO" id="GO:0005829">
    <property type="term" value="C:cytosol"/>
    <property type="evidence" value="ECO:0007669"/>
    <property type="project" value="TreeGrafter"/>
</dbReference>
<feature type="compositionally biased region" description="Basic residues" evidence="1">
    <location>
        <begin position="460"/>
        <end position="472"/>
    </location>
</feature>
<dbReference type="InterPro" id="IPR016024">
    <property type="entry name" value="ARM-type_fold"/>
</dbReference>